<dbReference type="InParanoid" id="A0A067QYJ0"/>
<evidence type="ECO:0000313" key="7">
    <source>
        <dbReference type="EMBL" id="KDR15525.1"/>
    </source>
</evidence>
<dbReference type="Gene3D" id="2.60.40.640">
    <property type="match status" value="2"/>
</dbReference>
<evidence type="ECO:0000256" key="5">
    <source>
        <dbReference type="ARBA" id="ARBA00083912"/>
    </source>
</evidence>
<dbReference type="FunFam" id="2.60.40.640:FF:000002">
    <property type="entry name" value="Vacuolar protein sorting-associated protein 26A"/>
    <property type="match status" value="1"/>
</dbReference>
<evidence type="ECO:0000256" key="1">
    <source>
        <dbReference type="ARBA" id="ARBA00009100"/>
    </source>
</evidence>
<dbReference type="AlphaFoldDB" id="A0A067QYJ0"/>
<reference evidence="7 8" key="1">
    <citation type="journal article" date="2014" name="Nat. Commun.">
        <title>Molecular traces of alternative social organization in a termite genome.</title>
        <authorList>
            <person name="Terrapon N."/>
            <person name="Li C."/>
            <person name="Robertson H.M."/>
            <person name="Ji L."/>
            <person name="Meng X."/>
            <person name="Booth W."/>
            <person name="Chen Z."/>
            <person name="Childers C.P."/>
            <person name="Glastad K.M."/>
            <person name="Gokhale K."/>
            <person name="Gowin J."/>
            <person name="Gronenberg W."/>
            <person name="Hermansen R.A."/>
            <person name="Hu H."/>
            <person name="Hunt B.G."/>
            <person name="Huylmans A.K."/>
            <person name="Khalil S.M."/>
            <person name="Mitchell R.D."/>
            <person name="Munoz-Torres M.C."/>
            <person name="Mustard J.A."/>
            <person name="Pan H."/>
            <person name="Reese J.T."/>
            <person name="Scharf M.E."/>
            <person name="Sun F."/>
            <person name="Vogel H."/>
            <person name="Xiao J."/>
            <person name="Yang W."/>
            <person name="Yang Z."/>
            <person name="Yang Z."/>
            <person name="Zhou J."/>
            <person name="Zhu J."/>
            <person name="Brent C.S."/>
            <person name="Elsik C.G."/>
            <person name="Goodisman M.A."/>
            <person name="Liberles D.A."/>
            <person name="Roe R.M."/>
            <person name="Vargo E.L."/>
            <person name="Vilcinskas A."/>
            <person name="Wang J."/>
            <person name="Bornberg-Bauer E."/>
            <person name="Korb J."/>
            <person name="Zhang G."/>
            <person name="Liebig J."/>
        </authorList>
    </citation>
    <scope>NUCLEOTIDE SEQUENCE [LARGE SCALE GENOMIC DNA]</scope>
    <source>
        <tissue evidence="7">Whole organism</tissue>
    </source>
</reference>
<dbReference type="OMA" id="FKWKFSS"/>
<evidence type="ECO:0000256" key="6">
    <source>
        <dbReference type="SAM" id="MobiDB-lite"/>
    </source>
</evidence>
<keyword evidence="3" id="KW-0653">Protein transport</keyword>
<dbReference type="STRING" id="136037.A0A067QYJ0"/>
<dbReference type="Proteomes" id="UP000027135">
    <property type="component" value="Unassembled WGS sequence"/>
</dbReference>
<keyword evidence="8" id="KW-1185">Reference proteome</keyword>
<dbReference type="FunFam" id="2.60.40.640:FF:000001">
    <property type="entry name" value="Vacuolar protein sorting-associated protein 26A"/>
    <property type="match status" value="1"/>
</dbReference>
<feature type="compositionally biased region" description="Polar residues" evidence="6">
    <location>
        <begin position="325"/>
        <end position="338"/>
    </location>
</feature>
<dbReference type="InterPro" id="IPR028934">
    <property type="entry name" value="Vps26-related"/>
</dbReference>
<dbReference type="PANTHER" id="PTHR12233">
    <property type="entry name" value="VACUOLAR PROTEIN SORTING 26 RELATED"/>
    <property type="match status" value="1"/>
</dbReference>
<dbReference type="InterPro" id="IPR014752">
    <property type="entry name" value="Arrestin-like_C"/>
</dbReference>
<accession>A0A067QYJ0</accession>
<dbReference type="FunCoup" id="A0A067QYJ0">
    <property type="interactions" value="1910"/>
</dbReference>
<keyword evidence="2" id="KW-0813">Transport</keyword>
<sequence length="376" mass="43047">MSFFGFGQSADIEIVLDGTENRKMAEIKSEDGKKERHFLYYDGETVSGKVNVTLKKPGSKLEHQGIKIEFVGQIELYYDRGNHHEFTSLVKELARPGELMQNTLYAFEFLNVEKPFESYTGSNVRLRYFLRVTIVRRLSDVVKEEDIIVHTLSSYPDMNNSIKMEVGIEDCLHIEFEYNKSKYHLKDVIVGKIYFLLVRIKIKNMEIAIIKRETTGSGPNTFTENETIAKYEIMDGAPVRGESIPIRVFLAGYDLTPSMRDINKKFSVRYYLNLVLMDDEDRRYFKQQEITLWRKGEKTRKNLQTSATSPQLPPLMTGGTESFIPAQNHTSDPKNPTGTIEDMKRDMDEEEHSSNLTVPAVGDASSTNLTADGMDE</sequence>
<evidence type="ECO:0000256" key="3">
    <source>
        <dbReference type="ARBA" id="ARBA00022927"/>
    </source>
</evidence>
<protein>
    <recommendedName>
        <fullName evidence="4">Vacuolar protein sorting-associated protein 26</fullName>
    </recommendedName>
    <alternativeName>
        <fullName evidence="5">VPS26 protein homolog</fullName>
    </alternativeName>
</protein>
<dbReference type="OrthoDB" id="3821113at2759"/>
<name>A0A067QYJ0_ZOONE</name>
<feature type="region of interest" description="Disordered" evidence="6">
    <location>
        <begin position="299"/>
        <end position="376"/>
    </location>
</feature>
<dbReference type="SUPFAM" id="SSF81296">
    <property type="entry name" value="E set domains"/>
    <property type="match status" value="1"/>
</dbReference>
<dbReference type="EMBL" id="KK852822">
    <property type="protein sequence ID" value="KDR15525.1"/>
    <property type="molecule type" value="Genomic_DNA"/>
</dbReference>
<dbReference type="Pfam" id="PF03643">
    <property type="entry name" value="Vps26"/>
    <property type="match status" value="1"/>
</dbReference>
<dbReference type="eggNOG" id="KOG3063">
    <property type="taxonomic scope" value="Eukaryota"/>
</dbReference>
<evidence type="ECO:0000256" key="2">
    <source>
        <dbReference type="ARBA" id="ARBA00022448"/>
    </source>
</evidence>
<evidence type="ECO:0000256" key="4">
    <source>
        <dbReference type="ARBA" id="ARBA00073024"/>
    </source>
</evidence>
<dbReference type="GO" id="GO:0006886">
    <property type="term" value="P:intracellular protein transport"/>
    <property type="evidence" value="ECO:0007669"/>
    <property type="project" value="InterPro"/>
</dbReference>
<organism evidence="7 8">
    <name type="scientific">Zootermopsis nevadensis</name>
    <name type="common">Dampwood termite</name>
    <dbReference type="NCBI Taxonomy" id="136037"/>
    <lineage>
        <taxon>Eukaryota</taxon>
        <taxon>Metazoa</taxon>
        <taxon>Ecdysozoa</taxon>
        <taxon>Arthropoda</taxon>
        <taxon>Hexapoda</taxon>
        <taxon>Insecta</taxon>
        <taxon>Pterygota</taxon>
        <taxon>Neoptera</taxon>
        <taxon>Polyneoptera</taxon>
        <taxon>Dictyoptera</taxon>
        <taxon>Blattodea</taxon>
        <taxon>Blattoidea</taxon>
        <taxon>Termitoidae</taxon>
        <taxon>Termopsidae</taxon>
        <taxon>Zootermopsis</taxon>
    </lineage>
</organism>
<comment type="similarity">
    <text evidence="1">Belongs to the VPS26 family.</text>
</comment>
<gene>
    <name evidence="7" type="ORF">L798_10591</name>
</gene>
<dbReference type="InterPro" id="IPR014756">
    <property type="entry name" value="Ig_E-set"/>
</dbReference>
<evidence type="ECO:0000313" key="8">
    <source>
        <dbReference type="Proteomes" id="UP000027135"/>
    </source>
</evidence>
<proteinExistence type="inferred from homology"/>